<dbReference type="SUPFAM" id="SSF56024">
    <property type="entry name" value="Phospholipase D/nuclease"/>
    <property type="match status" value="1"/>
</dbReference>
<organism evidence="1 2">
    <name type="scientific">Peronospora destructor</name>
    <dbReference type="NCBI Taxonomy" id="86335"/>
    <lineage>
        <taxon>Eukaryota</taxon>
        <taxon>Sar</taxon>
        <taxon>Stramenopiles</taxon>
        <taxon>Oomycota</taxon>
        <taxon>Peronosporomycetes</taxon>
        <taxon>Peronosporales</taxon>
        <taxon>Peronosporaceae</taxon>
        <taxon>Peronospora</taxon>
    </lineage>
</organism>
<gene>
    <name evidence="1" type="ORF">PDE001_LOCUS11375</name>
</gene>
<evidence type="ECO:0000313" key="1">
    <source>
        <dbReference type="EMBL" id="CAI5746379.1"/>
    </source>
</evidence>
<name>A0AAV0VI99_9STRA</name>
<keyword evidence="2" id="KW-1185">Reference proteome</keyword>
<sequence length="155" mass="17907">MVAQLSVILQVRIKAIKNAHNYIYIENHYFILVPELLNALLQVMPSLLQHVIVVVQAPVDDVVYSGYEKYLHEMLPLKKKYPNKPKVYTTKHTIKSPDRITVNKLPRDFRIHKYHEMTGLSYNELDAMTFLDTPGQFDIAAADDMSLLQTLLPKD</sequence>
<protein>
    <submittedName>
        <fullName evidence="1">Uncharacterized protein</fullName>
    </submittedName>
</protein>
<dbReference type="EMBL" id="CANTFM010002515">
    <property type="protein sequence ID" value="CAI5746379.1"/>
    <property type="molecule type" value="Genomic_DNA"/>
</dbReference>
<comment type="caution">
    <text evidence="1">The sequence shown here is derived from an EMBL/GenBank/DDBJ whole genome shotgun (WGS) entry which is preliminary data.</text>
</comment>
<dbReference type="AlphaFoldDB" id="A0AAV0VI99"/>
<proteinExistence type="predicted"/>
<accession>A0AAV0VI99</accession>
<evidence type="ECO:0000313" key="2">
    <source>
        <dbReference type="Proteomes" id="UP001162029"/>
    </source>
</evidence>
<reference evidence="1" key="1">
    <citation type="submission" date="2022-12" db="EMBL/GenBank/DDBJ databases">
        <authorList>
            <person name="Webb A."/>
        </authorList>
    </citation>
    <scope>NUCLEOTIDE SEQUENCE</scope>
    <source>
        <strain evidence="1">Pd1</strain>
    </source>
</reference>
<dbReference type="Proteomes" id="UP001162029">
    <property type="component" value="Unassembled WGS sequence"/>
</dbReference>